<dbReference type="SUPFAM" id="SSF56935">
    <property type="entry name" value="Porins"/>
    <property type="match status" value="1"/>
</dbReference>
<evidence type="ECO:0000313" key="11">
    <source>
        <dbReference type="Proteomes" id="UP000245370"/>
    </source>
</evidence>
<dbReference type="InterPro" id="IPR037066">
    <property type="entry name" value="Plug_dom_sf"/>
</dbReference>
<name>A0A2U2X0L5_9FLAO</name>
<dbReference type="RefSeq" id="WP_109360728.1">
    <property type="nucleotide sequence ID" value="NZ_QFRJ01000019.1"/>
</dbReference>
<keyword evidence="7 8" id="KW-0998">Cell outer membrane</keyword>
<dbReference type="InterPro" id="IPR012910">
    <property type="entry name" value="Plug_dom"/>
</dbReference>
<dbReference type="GO" id="GO:0044718">
    <property type="term" value="P:siderophore transmembrane transport"/>
    <property type="evidence" value="ECO:0007669"/>
    <property type="project" value="TreeGrafter"/>
</dbReference>
<feature type="domain" description="TonB-dependent receptor plug" evidence="9">
    <location>
        <begin position="139"/>
        <end position="224"/>
    </location>
</feature>
<reference evidence="10 11" key="1">
    <citation type="submission" date="2018-05" db="EMBL/GenBank/DDBJ databases">
        <title>Brumimicrobium oceani sp. nov., isolated from coastal sediment.</title>
        <authorList>
            <person name="Kou Y."/>
        </authorList>
    </citation>
    <scope>NUCLEOTIDE SEQUENCE [LARGE SCALE GENOMIC DNA]</scope>
    <source>
        <strain evidence="10 11">C305</strain>
    </source>
</reference>
<accession>A0A2U2X0L5</accession>
<evidence type="ECO:0000256" key="3">
    <source>
        <dbReference type="ARBA" id="ARBA00022452"/>
    </source>
</evidence>
<reference evidence="10 11" key="2">
    <citation type="submission" date="2018-05" db="EMBL/GenBank/DDBJ databases">
        <authorList>
            <person name="Lanie J.A."/>
            <person name="Ng W.-L."/>
            <person name="Kazmierczak K.M."/>
            <person name="Andrzejewski T.M."/>
            <person name="Davidsen T.M."/>
            <person name="Wayne K.J."/>
            <person name="Tettelin H."/>
            <person name="Glass J.I."/>
            <person name="Rusch D."/>
            <person name="Podicherti R."/>
            <person name="Tsui H.-C.T."/>
            <person name="Winkler M.E."/>
        </authorList>
    </citation>
    <scope>NUCLEOTIDE SEQUENCE [LARGE SCALE GENOMIC DNA]</scope>
    <source>
        <strain evidence="10 11">C305</strain>
    </source>
</reference>
<keyword evidence="2 8" id="KW-0813">Transport</keyword>
<dbReference type="InterPro" id="IPR013784">
    <property type="entry name" value="Carb-bd-like_fold"/>
</dbReference>
<dbReference type="OrthoDB" id="9757908at2"/>
<proteinExistence type="inferred from homology"/>
<evidence type="ECO:0000256" key="8">
    <source>
        <dbReference type="PROSITE-ProRule" id="PRU01360"/>
    </source>
</evidence>
<keyword evidence="4 8" id="KW-0812">Transmembrane</keyword>
<gene>
    <name evidence="10" type="ORF">DIT68_15445</name>
</gene>
<evidence type="ECO:0000256" key="2">
    <source>
        <dbReference type="ARBA" id="ARBA00022448"/>
    </source>
</evidence>
<dbReference type="Gene3D" id="2.40.170.20">
    <property type="entry name" value="TonB-dependent receptor, beta-barrel domain"/>
    <property type="match status" value="1"/>
</dbReference>
<dbReference type="PANTHER" id="PTHR30069:SF29">
    <property type="entry name" value="HEMOGLOBIN AND HEMOGLOBIN-HAPTOGLOBIN-BINDING PROTEIN 1-RELATED"/>
    <property type="match status" value="1"/>
</dbReference>
<dbReference type="PANTHER" id="PTHR30069">
    <property type="entry name" value="TONB-DEPENDENT OUTER MEMBRANE RECEPTOR"/>
    <property type="match status" value="1"/>
</dbReference>
<sequence>MIRRFYFLFLSIVLTVGTVFGQAGNGTIKGSVIDSESNEPIPFVKVVLYQGGIIKGGTESDFDGDFQFPSISSGTYDVEFRSQEYQAMKIENVAVSAERITFLDKTKLSKPEDVQEMDEVQIIAYKVPLINKDGGAQGSTVTREDISKLPVRSASGVASTVGGVNASEGSGEISVRGSREGASYYYIDGIKVRGSSNLPKSALEEVQVITGGVPANYGDATGGIISVTTRGPSAEYFGSIEAVTSGFYFKGEDELGYDGKVVGLDQFGYNLVEGMISGPLWMKKDSMGKKTEPILGFLLSATFNDQIDTRPVAGGSYRITKEARQSLLDNPLRPSADGTGYFNNSDFLREGDFEKTDYRMNARRQIVTAAGKIDVNTGPTVNLTFGGSMNYSGGKRYNYKQSLYNFENFGNLDEFDWRVYGRLTQRFRNDTEGSSSKVKSFYYNLMVDYSKTNRELYDERHEYNLFNYGHVGYFNSTFRPTYAFNDGTIEPDSLIHNGFESVIVDFTPSDLNPSLSAITSQYYALNPDPEDSYQNIEQINQGGGLRNGDDPNEVYGIWNNLGTPYNSFFKGEEEQLRITGSASIVIGGHNISLGVEYEQRWDRGWGSGNYFYGTRGGDGPMGIWKIARLYMNDHIKELDESKPNYDFYGTYPRVTYERLNTGYAANQGNGAYGGAEFGDDQFFFDYNFRKAIGFDPAGNDLVNIDSYDPSIFSLDMFSPDELFNSGNNLVSYYGYDHTGERVSGATDINKYFNETDENGNYKRFIGAFQPTYVSGYIMDKFSFDDIVFNVGVRVDVFDANQPVLKDPYLFYNARSSAEAKSLKEQDPNTYAWVNIPESIGDDYVVYVNDVKNPTQINGFRNGETWYNQDGTVTQDPSTLVGSSGIAPWLLKPEQESISADAFEDYKVAINVMPRIAFSFPISDEANFFANYDILTSRPSTGLRFDPIDYQYVTARSIVINNANLRPDKTIDYSFGFQQVLTRTSSLKVSAFYRELRDQIQVRNVFEAYPATYKTYGNRDFGTVKGLTLEYDLRRTGNLRMTANYTLQFAEGTGSDPESALSFVNSNQPDLRVVYPFSYDQRHAFAFTVDYRYGSGKDYNGPVIKDVNVLENTGLNIITLINSGTPYSGQKNITPAAIGAGTPQLTGGLNGSRKPWTYRLDLQLDRTIDLEFGKENEKKKRAYLNVYVRVTNLLNQFNVLGVYRATGVVDDDGYLAAAGSQATIQNQLDEQSYRDLYSMYMNNPYNISQPRTIRLGVKFDF</sequence>
<dbReference type="AlphaFoldDB" id="A0A2U2X0L5"/>
<dbReference type="InterPro" id="IPR039426">
    <property type="entry name" value="TonB-dep_rcpt-like"/>
</dbReference>
<dbReference type="Pfam" id="PF07715">
    <property type="entry name" value="Plug"/>
    <property type="match status" value="1"/>
</dbReference>
<evidence type="ECO:0000256" key="5">
    <source>
        <dbReference type="ARBA" id="ARBA00022729"/>
    </source>
</evidence>
<keyword evidence="6 8" id="KW-0472">Membrane</keyword>
<evidence type="ECO:0000256" key="1">
    <source>
        <dbReference type="ARBA" id="ARBA00004571"/>
    </source>
</evidence>
<evidence type="ECO:0000259" key="9">
    <source>
        <dbReference type="Pfam" id="PF07715"/>
    </source>
</evidence>
<dbReference type="EMBL" id="QFRJ01000019">
    <property type="protein sequence ID" value="PWH81328.1"/>
    <property type="molecule type" value="Genomic_DNA"/>
</dbReference>
<comment type="caution">
    <text evidence="10">The sequence shown here is derived from an EMBL/GenBank/DDBJ whole genome shotgun (WGS) entry which is preliminary data.</text>
</comment>
<dbReference type="GO" id="GO:0009279">
    <property type="term" value="C:cell outer membrane"/>
    <property type="evidence" value="ECO:0007669"/>
    <property type="project" value="UniProtKB-SubCell"/>
</dbReference>
<evidence type="ECO:0000256" key="6">
    <source>
        <dbReference type="ARBA" id="ARBA00023136"/>
    </source>
</evidence>
<dbReference type="Gene3D" id="2.170.130.10">
    <property type="entry name" value="TonB-dependent receptor, plug domain"/>
    <property type="match status" value="1"/>
</dbReference>
<protein>
    <recommendedName>
        <fullName evidence="9">TonB-dependent receptor plug domain-containing protein</fullName>
    </recommendedName>
</protein>
<organism evidence="10 11">
    <name type="scientific">Brumimicrobium oceani</name>
    <dbReference type="NCBI Taxonomy" id="2100725"/>
    <lineage>
        <taxon>Bacteria</taxon>
        <taxon>Pseudomonadati</taxon>
        <taxon>Bacteroidota</taxon>
        <taxon>Flavobacteriia</taxon>
        <taxon>Flavobacteriales</taxon>
        <taxon>Crocinitomicaceae</taxon>
        <taxon>Brumimicrobium</taxon>
    </lineage>
</organism>
<keyword evidence="5" id="KW-0732">Signal</keyword>
<dbReference type="PROSITE" id="PS52016">
    <property type="entry name" value="TONB_DEPENDENT_REC_3"/>
    <property type="match status" value="1"/>
</dbReference>
<comment type="similarity">
    <text evidence="8">Belongs to the TonB-dependent receptor family.</text>
</comment>
<dbReference type="Gene3D" id="2.60.40.1120">
    <property type="entry name" value="Carboxypeptidase-like, regulatory domain"/>
    <property type="match status" value="1"/>
</dbReference>
<comment type="subcellular location">
    <subcellularLocation>
        <location evidence="1 8">Cell outer membrane</location>
        <topology evidence="1 8">Multi-pass membrane protein</topology>
    </subcellularLocation>
</comment>
<dbReference type="InterPro" id="IPR036942">
    <property type="entry name" value="Beta-barrel_TonB_sf"/>
</dbReference>
<dbReference type="Pfam" id="PF13620">
    <property type="entry name" value="CarboxypepD_reg"/>
    <property type="match status" value="1"/>
</dbReference>
<dbReference type="GO" id="GO:0030246">
    <property type="term" value="F:carbohydrate binding"/>
    <property type="evidence" value="ECO:0007669"/>
    <property type="project" value="InterPro"/>
</dbReference>
<dbReference type="GO" id="GO:0015344">
    <property type="term" value="F:siderophore uptake transmembrane transporter activity"/>
    <property type="evidence" value="ECO:0007669"/>
    <property type="project" value="TreeGrafter"/>
</dbReference>
<evidence type="ECO:0000313" key="10">
    <source>
        <dbReference type="EMBL" id="PWH81328.1"/>
    </source>
</evidence>
<keyword evidence="3 8" id="KW-1134">Transmembrane beta strand</keyword>
<evidence type="ECO:0000256" key="7">
    <source>
        <dbReference type="ARBA" id="ARBA00023237"/>
    </source>
</evidence>
<keyword evidence="11" id="KW-1185">Reference proteome</keyword>
<dbReference type="SUPFAM" id="SSF49452">
    <property type="entry name" value="Starch-binding domain-like"/>
    <property type="match status" value="1"/>
</dbReference>
<dbReference type="Proteomes" id="UP000245370">
    <property type="component" value="Unassembled WGS sequence"/>
</dbReference>
<evidence type="ECO:0000256" key="4">
    <source>
        <dbReference type="ARBA" id="ARBA00022692"/>
    </source>
</evidence>